<evidence type="ECO:0000313" key="2">
    <source>
        <dbReference type="EMBL" id="KAH3880849.1"/>
    </source>
</evidence>
<feature type="compositionally biased region" description="Polar residues" evidence="1">
    <location>
        <begin position="616"/>
        <end position="627"/>
    </location>
</feature>
<feature type="region of interest" description="Disordered" evidence="1">
    <location>
        <begin position="576"/>
        <end position="633"/>
    </location>
</feature>
<dbReference type="AlphaFoldDB" id="A0A9D4MRX8"/>
<reference evidence="2" key="1">
    <citation type="journal article" date="2019" name="bioRxiv">
        <title>The Genome of the Zebra Mussel, Dreissena polymorpha: A Resource for Invasive Species Research.</title>
        <authorList>
            <person name="McCartney M.A."/>
            <person name="Auch B."/>
            <person name="Kono T."/>
            <person name="Mallez S."/>
            <person name="Zhang Y."/>
            <person name="Obille A."/>
            <person name="Becker A."/>
            <person name="Abrahante J.E."/>
            <person name="Garbe J."/>
            <person name="Badalamenti J.P."/>
            <person name="Herman A."/>
            <person name="Mangelson H."/>
            <person name="Liachko I."/>
            <person name="Sullivan S."/>
            <person name="Sone E.D."/>
            <person name="Koren S."/>
            <person name="Silverstein K.A.T."/>
            <person name="Beckman K.B."/>
            <person name="Gohl D.M."/>
        </authorList>
    </citation>
    <scope>NUCLEOTIDE SEQUENCE</scope>
    <source>
        <strain evidence="2">Duluth1</strain>
        <tissue evidence="2">Whole animal</tissue>
    </source>
</reference>
<dbReference type="PANTHER" id="PTHR35158:SF1">
    <property type="entry name" value="CDNA SEQUENCE CN725425"/>
    <property type="match status" value="1"/>
</dbReference>
<dbReference type="PANTHER" id="PTHR35158">
    <property type="entry name" value="CDNA SEQUENCE CN725425"/>
    <property type="match status" value="1"/>
</dbReference>
<feature type="region of interest" description="Disordered" evidence="1">
    <location>
        <begin position="399"/>
        <end position="452"/>
    </location>
</feature>
<dbReference type="Proteomes" id="UP000828390">
    <property type="component" value="Unassembled WGS sequence"/>
</dbReference>
<name>A0A9D4MRX8_DREPO</name>
<feature type="region of interest" description="Disordered" evidence="1">
    <location>
        <begin position="745"/>
        <end position="784"/>
    </location>
</feature>
<dbReference type="EMBL" id="JAIWYP010000001">
    <property type="protein sequence ID" value="KAH3880849.1"/>
    <property type="molecule type" value="Genomic_DNA"/>
</dbReference>
<protein>
    <submittedName>
        <fullName evidence="2">Uncharacterized protein</fullName>
    </submittedName>
</protein>
<dbReference type="InterPro" id="IPR027883">
    <property type="entry name" value="Redic1-like"/>
</dbReference>
<reference evidence="2" key="2">
    <citation type="submission" date="2020-11" db="EMBL/GenBank/DDBJ databases">
        <authorList>
            <person name="McCartney M.A."/>
            <person name="Auch B."/>
            <person name="Kono T."/>
            <person name="Mallez S."/>
            <person name="Becker A."/>
            <person name="Gohl D.M."/>
            <person name="Silverstein K.A.T."/>
            <person name="Koren S."/>
            <person name="Bechman K.B."/>
            <person name="Herman A."/>
            <person name="Abrahante J.E."/>
            <person name="Garbe J."/>
        </authorList>
    </citation>
    <scope>NUCLEOTIDE SEQUENCE</scope>
    <source>
        <strain evidence="2">Duluth1</strain>
        <tissue evidence="2">Whole animal</tissue>
    </source>
</reference>
<feature type="compositionally biased region" description="Basic and acidic residues" evidence="1">
    <location>
        <begin position="775"/>
        <end position="784"/>
    </location>
</feature>
<feature type="compositionally biased region" description="Low complexity" evidence="1">
    <location>
        <begin position="363"/>
        <end position="375"/>
    </location>
</feature>
<feature type="region of interest" description="Disordered" evidence="1">
    <location>
        <begin position="523"/>
        <end position="548"/>
    </location>
</feature>
<evidence type="ECO:0000313" key="3">
    <source>
        <dbReference type="Proteomes" id="UP000828390"/>
    </source>
</evidence>
<gene>
    <name evidence="2" type="ORF">DPMN_004771</name>
</gene>
<feature type="compositionally biased region" description="Low complexity" evidence="1">
    <location>
        <begin position="443"/>
        <end position="452"/>
    </location>
</feature>
<feature type="compositionally biased region" description="Low complexity" evidence="1">
    <location>
        <begin position="756"/>
        <end position="773"/>
    </location>
</feature>
<feature type="compositionally biased region" description="Polar residues" evidence="1">
    <location>
        <begin position="403"/>
        <end position="413"/>
    </location>
</feature>
<sequence>MNWMGGARNRVKFHDEKKAQQEFFDRQRLKTLTDHSKSQKKKHSQDLLALHTVGRVHSPFPVKQQNAKSIRKLDLEKFISCTRQIEDVDLGPCPPNTKSSKILLNEVTNGHLNSSQKNKAHDSLIQTFGSDEQKTWHKHLDKKGTVTVVNKSEKAATNKKLFLNSTQPFQFSKPKSTAECKQKLLVFEDFTTTPLVHYQQKKTVGEQAFKRHKSHHRDLPGYKNGQIELMRGPFQESVQGSHSTSTPISLPHQPLSFDRMKHFSTTEYLSPIKKESTVSESDFIFKPRPMFSEMQDNVSHNSAGSQPFTPVPFEDPYGRSKPFYATKIDINDDKKLKNSLMEDLYKTPKMSRSNLMDRRKSHTSSMSSKSTSSFSSAYEKSDTAASEFDVQHRAIMQPEGRFSSLTKHSQKTLSENKTERLPILESEKNSSIPDSLDSRKSHTSSMCSKSTSSFTAAYEQPDSASKGFDVQHRAIIQPGGGFSSLTKYRLNMLSENDTARQQMIESELNSSISENSFFKPSFTGNDEDFQYRPSKGQNSSADRSAELKNTSYKSELNSSISETSFYKPSFTGIEGDFEYRPSKRQNSRTDGSAELKNTSYKRSLNINKGQERSLKRSNGLSSESFPSPKNADVFPKHCEIQIEPQGSTSEANCTDAEMVNSSDLCNYKPHQERSENIIDEIKQLDEQDRDSQDKSQTIIMSSLLPKDGKCSESFEAEVYLDSEHKLMEEDIKYYNNHVAKPPVTEEGNAAFQPKRPSSYGSSHGEYSSSVSPVFDPEKEIGIPGDENEKTLKTFIESKKNTNVNVKETSYISQPLQHLHKYSKVERHLQDPEISSGKTQYTQTESCHTMFNDVATSPLLPAGPSQHHSGTQCDLYQEVFKVPSLKKIAGNCFATNLIQSNKSANDPRVCENEP</sequence>
<comment type="caution">
    <text evidence="2">The sequence shown here is derived from an EMBL/GenBank/DDBJ whole genome shotgun (WGS) entry which is preliminary data.</text>
</comment>
<proteinExistence type="predicted"/>
<keyword evidence="3" id="KW-1185">Reference proteome</keyword>
<evidence type="ECO:0000256" key="1">
    <source>
        <dbReference type="SAM" id="MobiDB-lite"/>
    </source>
</evidence>
<feature type="compositionally biased region" description="Polar residues" evidence="1">
    <location>
        <begin position="535"/>
        <end position="548"/>
    </location>
</feature>
<feature type="compositionally biased region" description="Polar residues" evidence="1">
    <location>
        <begin position="595"/>
        <end position="608"/>
    </location>
</feature>
<feature type="region of interest" description="Disordered" evidence="1">
    <location>
        <begin position="343"/>
        <end position="375"/>
    </location>
</feature>
<feature type="compositionally biased region" description="Basic and acidic residues" evidence="1">
    <location>
        <begin position="414"/>
        <end position="428"/>
    </location>
</feature>
<organism evidence="2 3">
    <name type="scientific">Dreissena polymorpha</name>
    <name type="common">Zebra mussel</name>
    <name type="synonym">Mytilus polymorpha</name>
    <dbReference type="NCBI Taxonomy" id="45954"/>
    <lineage>
        <taxon>Eukaryota</taxon>
        <taxon>Metazoa</taxon>
        <taxon>Spiralia</taxon>
        <taxon>Lophotrochozoa</taxon>
        <taxon>Mollusca</taxon>
        <taxon>Bivalvia</taxon>
        <taxon>Autobranchia</taxon>
        <taxon>Heteroconchia</taxon>
        <taxon>Euheterodonta</taxon>
        <taxon>Imparidentia</taxon>
        <taxon>Neoheterodontei</taxon>
        <taxon>Myida</taxon>
        <taxon>Dreissenoidea</taxon>
        <taxon>Dreissenidae</taxon>
        <taxon>Dreissena</taxon>
    </lineage>
</organism>
<dbReference type="OrthoDB" id="6430388at2759"/>
<accession>A0A9D4MRX8</accession>